<dbReference type="CDD" id="cd00146">
    <property type="entry name" value="PKD"/>
    <property type="match status" value="1"/>
</dbReference>
<dbReference type="PROSITE" id="PS50093">
    <property type="entry name" value="PKD"/>
    <property type="match status" value="1"/>
</dbReference>
<organism evidence="2 3">
    <name type="scientific">Chitinophaga ginsengisegetis</name>
    <dbReference type="NCBI Taxonomy" id="393003"/>
    <lineage>
        <taxon>Bacteria</taxon>
        <taxon>Pseudomonadati</taxon>
        <taxon>Bacteroidota</taxon>
        <taxon>Chitinophagia</taxon>
        <taxon>Chitinophagales</taxon>
        <taxon>Chitinophagaceae</taxon>
        <taxon>Chitinophaga</taxon>
    </lineage>
</organism>
<dbReference type="Pfam" id="PF18911">
    <property type="entry name" value="PKD_4"/>
    <property type="match status" value="1"/>
</dbReference>
<dbReference type="Proteomes" id="UP000190166">
    <property type="component" value="Unassembled WGS sequence"/>
</dbReference>
<evidence type="ECO:0000259" key="1">
    <source>
        <dbReference type="PROSITE" id="PS50093"/>
    </source>
</evidence>
<gene>
    <name evidence="2" type="ORF">SAMN05660461_2156</name>
</gene>
<feature type="domain" description="PKD" evidence="1">
    <location>
        <begin position="297"/>
        <end position="338"/>
    </location>
</feature>
<dbReference type="AlphaFoldDB" id="A0A1T5NL62"/>
<dbReference type="STRING" id="393003.SAMN05660461_2156"/>
<dbReference type="InterPro" id="IPR013783">
    <property type="entry name" value="Ig-like_fold"/>
</dbReference>
<dbReference type="Gene3D" id="2.60.40.10">
    <property type="entry name" value="Immunoglobulins"/>
    <property type="match status" value="2"/>
</dbReference>
<dbReference type="InterPro" id="IPR026341">
    <property type="entry name" value="T9SS_type_B"/>
</dbReference>
<protein>
    <submittedName>
        <fullName evidence="2">Gliding motility-associated C-terminal domain-containing protein</fullName>
    </submittedName>
</protein>
<dbReference type="EMBL" id="FUZZ01000001">
    <property type="protein sequence ID" value="SKD01370.1"/>
    <property type="molecule type" value="Genomic_DNA"/>
</dbReference>
<reference evidence="3" key="1">
    <citation type="submission" date="2017-02" db="EMBL/GenBank/DDBJ databases">
        <authorList>
            <person name="Varghese N."/>
            <person name="Submissions S."/>
        </authorList>
    </citation>
    <scope>NUCLEOTIDE SEQUENCE [LARGE SCALE GENOMIC DNA]</scope>
    <source>
        <strain evidence="3">DSM 18108</strain>
    </source>
</reference>
<keyword evidence="3" id="KW-1185">Reference proteome</keyword>
<dbReference type="RefSeq" id="WP_159454265.1">
    <property type="nucleotide sequence ID" value="NZ_FUZZ01000001.1"/>
</dbReference>
<dbReference type="NCBIfam" id="TIGR04131">
    <property type="entry name" value="Bac_Flav_CTERM"/>
    <property type="match status" value="1"/>
</dbReference>
<evidence type="ECO:0000313" key="3">
    <source>
        <dbReference type="Proteomes" id="UP000190166"/>
    </source>
</evidence>
<dbReference type="SMART" id="SM00089">
    <property type="entry name" value="PKD"/>
    <property type="match status" value="2"/>
</dbReference>
<dbReference type="InterPro" id="IPR035986">
    <property type="entry name" value="PKD_dom_sf"/>
</dbReference>
<sequence>MTEDNSRYRYLITLKLYRDADFTCGDRQGCIDRFENPVTANVFTSNGSKVLSSVYLYIAFTRPLIDTLKNPCLAPQAQHLEVAFYTATIELPPVVGGYYVSSQRCCRGEKLSNIYDSEHEGSTYYTVIPGIESRPNNNSAYFDRDTAIVICNAMPFSLDYAAYDEDGDSLTYNLCSALTDGSSANESNSTTPPPYNATVSYIPPYSGNNPMGGNPGISISSKGLITCTPNLQGKYVVTVCVNEYDPVTKQFLGTHSKDILLTVFNCQTKITAIFPPVLNNCTEDPSLHVPITNSSVAGFTSTYYWTFGDGTDTLTDTKTMFYHQYPDTGVYKVKMVVNPGLACTDSSEGEIFNYPGLTAGFTTTGYCKGDPVQFNDTSSYLYGNITGHVWDLGLLDSVVTPGSQRSMRYTFPKGDVYTISLTLLTDKQCVKTVSKNIRIYEVNPFAGNDTILAKGQQMVMQGSGGEFYSWSPADGLDNPNIAQPVLTYNKDISFALRVSNQQGCFGFDSVHVKYYTGPDMYIPNAFSPNGDGLNDYFRFIPVGITTYTFFRIFNRWGTEIYSSTNFRVGWDGTFKGMPAPVDTYIWILQGTDFNGKEILKKGTVTLVR</sequence>
<dbReference type="InterPro" id="IPR022409">
    <property type="entry name" value="PKD/Chitinase_dom"/>
</dbReference>
<proteinExistence type="predicted"/>
<accession>A0A1T5NL62</accession>
<dbReference type="SUPFAM" id="SSF49299">
    <property type="entry name" value="PKD domain"/>
    <property type="match status" value="2"/>
</dbReference>
<name>A0A1T5NL62_9BACT</name>
<dbReference type="InterPro" id="IPR000601">
    <property type="entry name" value="PKD_dom"/>
</dbReference>
<evidence type="ECO:0000313" key="2">
    <source>
        <dbReference type="EMBL" id="SKD01370.1"/>
    </source>
</evidence>
<dbReference type="Pfam" id="PF13585">
    <property type="entry name" value="CHU_C"/>
    <property type="match status" value="1"/>
</dbReference>